<evidence type="ECO:0000313" key="3">
    <source>
        <dbReference type="Proteomes" id="UP000294360"/>
    </source>
</evidence>
<gene>
    <name evidence="2" type="ORF">MTUNDRAET4_1355</name>
</gene>
<dbReference type="EMBL" id="LR536450">
    <property type="protein sequence ID" value="VFU08248.1"/>
    <property type="molecule type" value="Genomic_DNA"/>
</dbReference>
<feature type="region of interest" description="Disordered" evidence="1">
    <location>
        <begin position="63"/>
        <end position="87"/>
    </location>
</feature>
<evidence type="ECO:0000313" key="2">
    <source>
        <dbReference type="EMBL" id="VFU08248.1"/>
    </source>
</evidence>
<name>A0A4U8YYT6_METTU</name>
<feature type="compositionally biased region" description="Basic and acidic residues" evidence="1">
    <location>
        <begin position="64"/>
        <end position="73"/>
    </location>
</feature>
<organism evidence="2 3">
    <name type="scientific">Methylocella tundrae</name>
    <dbReference type="NCBI Taxonomy" id="227605"/>
    <lineage>
        <taxon>Bacteria</taxon>
        <taxon>Pseudomonadati</taxon>
        <taxon>Pseudomonadota</taxon>
        <taxon>Alphaproteobacteria</taxon>
        <taxon>Hyphomicrobiales</taxon>
        <taxon>Beijerinckiaceae</taxon>
        <taxon>Methylocella</taxon>
    </lineage>
</organism>
<sequence>MKSLTSSLRNYAGRAGVAAAVFVALIAPVSPAQAGFFDFLFPPQPSPPSRLPTRPGFAMSIVSTEEKSRRAIRESSSPGVTPPRRMA</sequence>
<protein>
    <submittedName>
        <fullName evidence="2">Uncharacterized protein</fullName>
    </submittedName>
</protein>
<dbReference type="Proteomes" id="UP000294360">
    <property type="component" value="Chromosome"/>
</dbReference>
<dbReference type="KEGG" id="mtun:MTUNDRAET4_1355"/>
<dbReference type="AlphaFoldDB" id="A0A4U8YYT6"/>
<dbReference type="RefSeq" id="WP_134488172.1">
    <property type="nucleotide sequence ID" value="NZ_LR536450.1"/>
</dbReference>
<reference evidence="2 3" key="1">
    <citation type="submission" date="2019-03" db="EMBL/GenBank/DDBJ databases">
        <authorList>
            <person name="Kox A.R. M."/>
        </authorList>
    </citation>
    <scope>NUCLEOTIDE SEQUENCE [LARGE SCALE GENOMIC DNA]</scope>
    <source>
        <strain evidence="2">MTUNDRAET4 annotated genome</strain>
    </source>
</reference>
<evidence type="ECO:0000256" key="1">
    <source>
        <dbReference type="SAM" id="MobiDB-lite"/>
    </source>
</evidence>
<accession>A0A4U8YYT6</accession>
<proteinExistence type="predicted"/>